<reference evidence="1" key="1">
    <citation type="submission" date="2025-08" db="UniProtKB">
        <authorList>
            <consortium name="RefSeq"/>
        </authorList>
    </citation>
    <scope>IDENTIFICATION</scope>
</reference>
<organism evidence="1">
    <name type="scientific">Nicotiana tabacum</name>
    <name type="common">Common tobacco</name>
    <dbReference type="NCBI Taxonomy" id="4097"/>
    <lineage>
        <taxon>Eukaryota</taxon>
        <taxon>Viridiplantae</taxon>
        <taxon>Streptophyta</taxon>
        <taxon>Embryophyta</taxon>
        <taxon>Tracheophyta</taxon>
        <taxon>Spermatophyta</taxon>
        <taxon>Magnoliopsida</taxon>
        <taxon>eudicotyledons</taxon>
        <taxon>Gunneridae</taxon>
        <taxon>Pentapetalae</taxon>
        <taxon>asterids</taxon>
        <taxon>lamiids</taxon>
        <taxon>Solanales</taxon>
        <taxon>Solanaceae</taxon>
        <taxon>Nicotianoideae</taxon>
        <taxon>Nicotianeae</taxon>
        <taxon>Nicotiana</taxon>
    </lineage>
</organism>
<dbReference type="AlphaFoldDB" id="A0A1S4CLB3"/>
<gene>
    <name evidence="1" type="primary">LOC107820040</name>
</gene>
<protein>
    <submittedName>
        <fullName evidence="1">Uncharacterized protein</fullName>
    </submittedName>
</protein>
<dbReference type="RefSeq" id="XP_016501729.1">
    <property type="nucleotide sequence ID" value="XM_016646243.1"/>
</dbReference>
<dbReference type="KEGG" id="nta:107820040"/>
<dbReference type="PANTHER" id="PTHR33240">
    <property type="entry name" value="OS08G0508500 PROTEIN"/>
    <property type="match status" value="1"/>
</dbReference>
<dbReference type="PaxDb" id="4097-A0A1S4CLB3"/>
<dbReference type="PANTHER" id="PTHR33240:SF8">
    <property type="entry name" value="OS03G0439900 PROTEIN"/>
    <property type="match status" value="1"/>
</dbReference>
<dbReference type="OrthoDB" id="1094758at2759"/>
<proteinExistence type="predicted"/>
<sequence length="210" mass="24231">MSKTEFDRHSRPMEAHRSSKYNFNIEVSNIVSAMGRITDTRWLKPAQSDPSRKNPKFMCEYHGIHGHRTEDFRQLREEVSRLINEGHLREFLSNLAKNHFRERYTNGMNGPGEPQHIIHMIVGGTNVPHGPMSKWAKVSIAIEMQTRRYFPEDALTFREEDIGTLSQPHNDALVIIFLFNNVQIRRVLVDPGNSASIIRSKVVEQLGLLD</sequence>
<name>A0A1S4CLB3_TOBAC</name>
<accession>A0A1S4CLB3</accession>
<dbReference type="OMA" id="RRIMIDI"/>
<evidence type="ECO:0000313" key="1">
    <source>
        <dbReference type="RefSeq" id="XP_016501729.1"/>
    </source>
</evidence>